<evidence type="ECO:0000259" key="19">
    <source>
        <dbReference type="PROSITE" id="PS50886"/>
    </source>
</evidence>
<dbReference type="InterPro" id="IPR014758">
    <property type="entry name" value="Met-tRNA_synth"/>
</dbReference>
<dbReference type="InterPro" id="IPR014729">
    <property type="entry name" value="Rossmann-like_a/b/a_fold"/>
</dbReference>
<dbReference type="EC" id="6.1.1.10" evidence="5"/>
<dbReference type="FunFam" id="2.20.28.20:FF:000001">
    <property type="entry name" value="Methionine--tRNA ligase"/>
    <property type="match status" value="1"/>
</dbReference>
<dbReference type="Pfam" id="PF01588">
    <property type="entry name" value="tRNA_bind"/>
    <property type="match status" value="1"/>
</dbReference>
<evidence type="ECO:0000256" key="2">
    <source>
        <dbReference type="ARBA" id="ARBA00003314"/>
    </source>
</evidence>
<evidence type="ECO:0000256" key="12">
    <source>
        <dbReference type="ARBA" id="ARBA00022833"/>
    </source>
</evidence>
<comment type="catalytic activity">
    <reaction evidence="18">
        <text>tRNA(Met) + L-methionine + ATP = L-methionyl-tRNA(Met) + AMP + diphosphate</text>
        <dbReference type="Rhea" id="RHEA:13481"/>
        <dbReference type="Rhea" id="RHEA-COMP:9667"/>
        <dbReference type="Rhea" id="RHEA-COMP:9698"/>
        <dbReference type="ChEBI" id="CHEBI:30616"/>
        <dbReference type="ChEBI" id="CHEBI:33019"/>
        <dbReference type="ChEBI" id="CHEBI:57844"/>
        <dbReference type="ChEBI" id="CHEBI:78442"/>
        <dbReference type="ChEBI" id="CHEBI:78530"/>
        <dbReference type="ChEBI" id="CHEBI:456215"/>
        <dbReference type="EC" id="6.1.1.10"/>
    </reaction>
</comment>
<dbReference type="Pfam" id="PF19303">
    <property type="entry name" value="Anticodon_3"/>
    <property type="match status" value="1"/>
</dbReference>
<dbReference type="CDD" id="cd00814">
    <property type="entry name" value="MetRS_core"/>
    <property type="match status" value="1"/>
</dbReference>
<dbReference type="NCBIfam" id="NF001100">
    <property type="entry name" value="PRK00133.1"/>
    <property type="match status" value="1"/>
</dbReference>
<comment type="subcellular location">
    <subcellularLocation>
        <location evidence="3">Cytoplasm</location>
    </subcellularLocation>
</comment>
<reference evidence="20" key="1">
    <citation type="submission" date="2018-06" db="EMBL/GenBank/DDBJ databases">
        <authorList>
            <person name="Zhirakovskaya E."/>
        </authorList>
    </citation>
    <scope>NUCLEOTIDE SEQUENCE</scope>
</reference>
<dbReference type="SUPFAM" id="SSF50249">
    <property type="entry name" value="Nucleic acid-binding proteins"/>
    <property type="match status" value="1"/>
</dbReference>
<sequence length="693" mass="78020">MSTAANTSTSARPPCRKILVTSALPYANGAIHLGHMVEHIQTDIWVRFQKMRGHQCLYVCADDAHGTPIMLRAEREGISPETLIAQVKEEHQADFADFGIGFDNYHTTHSKENRELAENIYLRLKESGHIAVRTIKQAYDPLKEMFLPDRFLKGECPRCGAKDQYGDNCEACGATYSTAELKNAVSVVSGATPIEKESEHHFFKLPDFEDMLRDWIRDGHLQPEVANKLAEWFESGLQEWDISRDAPYFGFQIPGTEDKYFYVWLDAPMGYFASFKNLCDKRDDLDFDDFLGKDSDAELYHFIGKDIIYFHALFWPAILHGAGLRTPTAIFAHGFLTVDGHKMSKSRGTFINARAYLDHLDPEYLRYYFAAKLSSRIDDIDLSFDDFSARVNADLVGKMVNIASRCAGYIGKKCDGRLSAECREPELYQRFVAAGEQIAVLYEQREFSHAMREIMALADIANQYIDEQKPWVLAKSADTAQQAQDVYSTGINLFRVLMTWLKPVLPAMASEVQDFLNIDTMDWHDCGQPLTGHRIDTFKPLMTRVEQKKIDAMLAQTRDELATHTSAERSTEAVEPGPLQADPIADTINFDDFAKIDLRIARIEKAEHVDGAKKLLRLTLDLGGETRNVFAGIKSAYAPEDLEGKLTVMVANLAPRKMRFGVSEGMVLAAGPGGEELWILHPDDGAQPGMRVK</sequence>
<keyword evidence="15" id="KW-0648">Protein biosynthesis</keyword>
<dbReference type="InterPro" id="IPR041872">
    <property type="entry name" value="Anticodon_Met"/>
</dbReference>
<name>A0A3B1A8W0_9ZZZZ</name>
<comment type="function">
    <text evidence="2">Is required not only for elongation of protein synthesis but also for the initiation of all mRNA translation through initiator tRNA(fMet) aminoacylation.</text>
</comment>
<gene>
    <name evidence="20" type="ORF">MNBD_GAMMA20-2398</name>
</gene>
<dbReference type="SUPFAM" id="SSF47323">
    <property type="entry name" value="Anticodon-binding domain of a subclass of class I aminoacyl-tRNA synthetases"/>
    <property type="match status" value="1"/>
</dbReference>
<dbReference type="FunFam" id="1.10.730.10:FF:000005">
    <property type="entry name" value="Methionine--tRNA ligase"/>
    <property type="match status" value="1"/>
</dbReference>
<evidence type="ECO:0000256" key="1">
    <source>
        <dbReference type="ARBA" id="ARBA00001947"/>
    </source>
</evidence>
<evidence type="ECO:0000256" key="7">
    <source>
        <dbReference type="ARBA" id="ARBA00022490"/>
    </source>
</evidence>
<dbReference type="PRINTS" id="PR01041">
    <property type="entry name" value="TRNASYNTHMET"/>
</dbReference>
<dbReference type="InterPro" id="IPR002547">
    <property type="entry name" value="tRNA-bd_dom"/>
</dbReference>
<dbReference type="GO" id="GO:0046872">
    <property type="term" value="F:metal ion binding"/>
    <property type="evidence" value="ECO:0007669"/>
    <property type="project" value="UniProtKB-KW"/>
</dbReference>
<protein>
    <recommendedName>
        <fullName evidence="6">Methionine--tRNA ligase</fullName>
        <ecNumber evidence="5">6.1.1.10</ecNumber>
    </recommendedName>
    <alternativeName>
        <fullName evidence="17">Methionyl-tRNA synthetase</fullName>
    </alternativeName>
</protein>
<keyword evidence="10" id="KW-0479">Metal-binding</keyword>
<dbReference type="PANTHER" id="PTHR45765">
    <property type="entry name" value="METHIONINE--TRNA LIGASE"/>
    <property type="match status" value="1"/>
</dbReference>
<dbReference type="GO" id="GO:0000049">
    <property type="term" value="F:tRNA binding"/>
    <property type="evidence" value="ECO:0007669"/>
    <property type="project" value="UniProtKB-KW"/>
</dbReference>
<evidence type="ECO:0000256" key="5">
    <source>
        <dbReference type="ARBA" id="ARBA00012838"/>
    </source>
</evidence>
<keyword evidence="9 20" id="KW-0436">Ligase</keyword>
<evidence type="ECO:0000256" key="8">
    <source>
        <dbReference type="ARBA" id="ARBA00022555"/>
    </source>
</evidence>
<feature type="domain" description="TRNA-binding" evidence="19">
    <location>
        <begin position="592"/>
        <end position="693"/>
    </location>
</feature>
<evidence type="ECO:0000256" key="14">
    <source>
        <dbReference type="ARBA" id="ARBA00022884"/>
    </source>
</evidence>
<keyword evidence="12" id="KW-0862">Zinc</keyword>
<dbReference type="GO" id="GO:0005524">
    <property type="term" value="F:ATP binding"/>
    <property type="evidence" value="ECO:0007669"/>
    <property type="project" value="UniProtKB-KW"/>
</dbReference>
<evidence type="ECO:0000256" key="9">
    <source>
        <dbReference type="ARBA" id="ARBA00022598"/>
    </source>
</evidence>
<evidence type="ECO:0000256" key="10">
    <source>
        <dbReference type="ARBA" id="ARBA00022723"/>
    </source>
</evidence>
<evidence type="ECO:0000256" key="3">
    <source>
        <dbReference type="ARBA" id="ARBA00004496"/>
    </source>
</evidence>
<dbReference type="NCBIfam" id="TIGR00399">
    <property type="entry name" value="metG_C_term"/>
    <property type="match status" value="1"/>
</dbReference>
<keyword evidence="11" id="KW-0547">Nucleotide-binding</keyword>
<evidence type="ECO:0000256" key="16">
    <source>
        <dbReference type="ARBA" id="ARBA00023146"/>
    </source>
</evidence>
<dbReference type="InterPro" id="IPR023458">
    <property type="entry name" value="Met-tRNA_ligase_1"/>
</dbReference>
<keyword evidence="7" id="KW-0963">Cytoplasm</keyword>
<comment type="subunit">
    <text evidence="4">Homodimer.</text>
</comment>
<evidence type="ECO:0000256" key="13">
    <source>
        <dbReference type="ARBA" id="ARBA00022840"/>
    </source>
</evidence>
<dbReference type="PANTHER" id="PTHR45765:SF1">
    <property type="entry name" value="METHIONINE--TRNA LIGASE, CYTOPLASMIC"/>
    <property type="match status" value="1"/>
</dbReference>
<dbReference type="InterPro" id="IPR001412">
    <property type="entry name" value="aa-tRNA-synth_I_CS"/>
</dbReference>
<dbReference type="Gene3D" id="2.20.28.20">
    <property type="entry name" value="Methionyl-tRNA synthetase, Zn-domain"/>
    <property type="match status" value="1"/>
</dbReference>
<dbReference type="PROSITE" id="PS00178">
    <property type="entry name" value="AA_TRNA_LIGASE_I"/>
    <property type="match status" value="1"/>
</dbReference>
<dbReference type="SUPFAM" id="SSF57770">
    <property type="entry name" value="Methionyl-tRNA synthetase (MetRS), Zn-domain"/>
    <property type="match status" value="1"/>
</dbReference>
<evidence type="ECO:0000256" key="6">
    <source>
        <dbReference type="ARBA" id="ARBA00018753"/>
    </source>
</evidence>
<dbReference type="InterPro" id="IPR004495">
    <property type="entry name" value="Met-tRNA-synth_bsu_C"/>
</dbReference>
<evidence type="ECO:0000256" key="17">
    <source>
        <dbReference type="ARBA" id="ARBA00030904"/>
    </source>
</evidence>
<dbReference type="EMBL" id="UOFU01000253">
    <property type="protein sequence ID" value="VAX02179.1"/>
    <property type="molecule type" value="Genomic_DNA"/>
</dbReference>
<evidence type="ECO:0000313" key="20">
    <source>
        <dbReference type="EMBL" id="VAX02179.1"/>
    </source>
</evidence>
<evidence type="ECO:0000256" key="15">
    <source>
        <dbReference type="ARBA" id="ARBA00022917"/>
    </source>
</evidence>
<dbReference type="GO" id="GO:0005829">
    <property type="term" value="C:cytosol"/>
    <property type="evidence" value="ECO:0007669"/>
    <property type="project" value="TreeGrafter"/>
</dbReference>
<dbReference type="InterPro" id="IPR009080">
    <property type="entry name" value="tRNAsynth_Ia_anticodon-bd"/>
</dbReference>
<dbReference type="FunFam" id="2.40.50.140:FF:000042">
    <property type="entry name" value="Methionine--tRNA ligase"/>
    <property type="match status" value="1"/>
</dbReference>
<dbReference type="InterPro" id="IPR015413">
    <property type="entry name" value="Methionyl/Leucyl_tRNA_Synth"/>
</dbReference>
<dbReference type="Gene3D" id="1.10.730.10">
    <property type="entry name" value="Isoleucyl-tRNA Synthetase, Domain 1"/>
    <property type="match status" value="1"/>
</dbReference>
<dbReference type="GO" id="GO:0006431">
    <property type="term" value="P:methionyl-tRNA aminoacylation"/>
    <property type="evidence" value="ECO:0007669"/>
    <property type="project" value="InterPro"/>
</dbReference>
<dbReference type="AlphaFoldDB" id="A0A3B1A8W0"/>
<dbReference type="InterPro" id="IPR033911">
    <property type="entry name" value="MetRS_core"/>
</dbReference>
<evidence type="ECO:0000256" key="18">
    <source>
        <dbReference type="ARBA" id="ARBA00047364"/>
    </source>
</evidence>
<keyword evidence="13" id="KW-0067">ATP-binding</keyword>
<dbReference type="Pfam" id="PF09334">
    <property type="entry name" value="tRNA-synt_1g"/>
    <property type="match status" value="1"/>
</dbReference>
<dbReference type="HAMAP" id="MF_00098">
    <property type="entry name" value="Met_tRNA_synth_type1"/>
    <property type="match status" value="1"/>
</dbReference>
<dbReference type="PROSITE" id="PS50886">
    <property type="entry name" value="TRBD"/>
    <property type="match status" value="1"/>
</dbReference>
<dbReference type="CDD" id="cd07957">
    <property type="entry name" value="Anticodon_Ia_Met"/>
    <property type="match status" value="1"/>
</dbReference>
<dbReference type="InterPro" id="IPR012340">
    <property type="entry name" value="NA-bd_OB-fold"/>
</dbReference>
<dbReference type="CDD" id="cd02800">
    <property type="entry name" value="tRNA_bind_EcMetRS_like"/>
    <property type="match status" value="1"/>
</dbReference>
<keyword evidence="16 20" id="KW-0030">Aminoacyl-tRNA synthetase</keyword>
<keyword evidence="8" id="KW-0820">tRNA-binding</keyword>
<dbReference type="Gene3D" id="2.40.50.140">
    <property type="entry name" value="Nucleic acid-binding proteins"/>
    <property type="match status" value="1"/>
</dbReference>
<accession>A0A3B1A8W0</accession>
<keyword evidence="14" id="KW-0694">RNA-binding</keyword>
<comment type="cofactor">
    <cofactor evidence="1">
        <name>Zn(2+)</name>
        <dbReference type="ChEBI" id="CHEBI:29105"/>
    </cofactor>
</comment>
<proteinExistence type="inferred from homology"/>
<dbReference type="NCBIfam" id="TIGR00398">
    <property type="entry name" value="metG"/>
    <property type="match status" value="1"/>
</dbReference>
<dbReference type="Gene3D" id="3.40.50.620">
    <property type="entry name" value="HUPs"/>
    <property type="match status" value="1"/>
</dbReference>
<dbReference type="GO" id="GO:0004825">
    <property type="term" value="F:methionine-tRNA ligase activity"/>
    <property type="evidence" value="ECO:0007669"/>
    <property type="project" value="UniProtKB-EC"/>
</dbReference>
<dbReference type="InterPro" id="IPR029038">
    <property type="entry name" value="MetRS_Zn"/>
</dbReference>
<dbReference type="SUPFAM" id="SSF52374">
    <property type="entry name" value="Nucleotidylyl transferase"/>
    <property type="match status" value="1"/>
</dbReference>
<evidence type="ECO:0000256" key="4">
    <source>
        <dbReference type="ARBA" id="ARBA00011738"/>
    </source>
</evidence>
<evidence type="ECO:0000256" key="11">
    <source>
        <dbReference type="ARBA" id="ARBA00022741"/>
    </source>
</evidence>
<organism evidence="20">
    <name type="scientific">hydrothermal vent metagenome</name>
    <dbReference type="NCBI Taxonomy" id="652676"/>
    <lineage>
        <taxon>unclassified sequences</taxon>
        <taxon>metagenomes</taxon>
        <taxon>ecological metagenomes</taxon>
    </lineage>
</organism>